<gene>
    <name evidence="5" type="ORF">H4R18_005727</name>
</gene>
<proteinExistence type="predicted"/>
<evidence type="ECO:0000256" key="3">
    <source>
        <dbReference type="PROSITE-ProRule" id="PRU00339"/>
    </source>
</evidence>
<dbReference type="EMBL" id="JANBUL010000372">
    <property type="protein sequence ID" value="KAJ2776330.1"/>
    <property type="molecule type" value="Genomic_DNA"/>
</dbReference>
<dbReference type="PANTHER" id="PTHR16193">
    <property type="entry name" value="TETRATRICOPEPTIDE REPEAT PROTEIN 27"/>
    <property type="match status" value="1"/>
</dbReference>
<dbReference type="PANTHER" id="PTHR16193:SF0">
    <property type="entry name" value="TETRATRICOPEPTIDE REPEAT PROTEIN 27"/>
    <property type="match status" value="1"/>
</dbReference>
<dbReference type="PROSITE" id="PS50293">
    <property type="entry name" value="TPR_REGION"/>
    <property type="match status" value="1"/>
</dbReference>
<protein>
    <recommendedName>
        <fullName evidence="7">TPR-like protein</fullName>
    </recommendedName>
</protein>
<feature type="region of interest" description="Disordered" evidence="4">
    <location>
        <begin position="316"/>
        <end position="340"/>
    </location>
</feature>
<comment type="caution">
    <text evidence="5">The sequence shown here is derived from an EMBL/GenBank/DDBJ whole genome shotgun (WGS) entry which is preliminary data.</text>
</comment>
<dbReference type="InterPro" id="IPR019734">
    <property type="entry name" value="TPR_rpt"/>
</dbReference>
<dbReference type="SMART" id="SM00028">
    <property type="entry name" value="TPR"/>
    <property type="match status" value="4"/>
</dbReference>
<organism evidence="5 6">
    <name type="scientific">Coemansia javaensis</name>
    <dbReference type="NCBI Taxonomy" id="2761396"/>
    <lineage>
        <taxon>Eukaryota</taxon>
        <taxon>Fungi</taxon>
        <taxon>Fungi incertae sedis</taxon>
        <taxon>Zoopagomycota</taxon>
        <taxon>Kickxellomycotina</taxon>
        <taxon>Kickxellomycetes</taxon>
        <taxon>Kickxellales</taxon>
        <taxon>Kickxellaceae</taxon>
        <taxon>Coemansia</taxon>
    </lineage>
</organism>
<dbReference type="SUPFAM" id="SSF48452">
    <property type="entry name" value="TPR-like"/>
    <property type="match status" value="1"/>
</dbReference>
<reference evidence="5" key="1">
    <citation type="submission" date="2022-07" db="EMBL/GenBank/DDBJ databases">
        <title>Phylogenomic reconstructions and comparative analyses of Kickxellomycotina fungi.</title>
        <authorList>
            <person name="Reynolds N.K."/>
            <person name="Stajich J.E."/>
            <person name="Barry K."/>
            <person name="Grigoriev I.V."/>
            <person name="Crous P."/>
            <person name="Smith M.E."/>
        </authorList>
    </citation>
    <scope>NUCLEOTIDE SEQUENCE</scope>
    <source>
        <strain evidence="5">NBRC 105414</strain>
    </source>
</reference>
<evidence type="ECO:0000256" key="4">
    <source>
        <dbReference type="SAM" id="MobiDB-lite"/>
    </source>
</evidence>
<sequence length="969" mass="105744">MAPDAATLLDRAERQAILGLPAPAQGPGPADPGSAAALAAALASGDYEGVLRSRAAQAVFGTGLAGDAEIGDPEVPAPADPGFSASDIRPLVSALVGQYVEANGPEAWLQITLVGAACLSAFAQTNWTGPDFQLDPAALLPRALAERWREAYDTAVPTELAEDSLKHEIGRREQQGRVYLGAAQSEARAALDRALLRMLEADGEEAYALAPRPLYLYLARLLLIDIPDTRGALPARDAAAPSARWWAARALTVQQSILDYPAQTLLDQILGLLAQVRQSLPPSPATAALEKATSADTAALGSEGVADDIEADGESTAAAAASAKSADEETPDGREWDPVPAGDRDLWTRYLVEVGVVYTQHKMALDTKRYFALAQAASGLQWQVTGAKGKRTKFQTFDVAQLVLLAKSARPAGDRGSGGAMPEEMELNSDLLLERVTFSDPDSELANQEDLHPIDKCLLLALCLNVQNENPAHGLTSEQMMPFITRVLDRPGNWSVYTMGLLLRSRLEATKTRTVERATLQVQALVDQITRPLPGADEAGAAERLRYMQALALPSHWALERELAGMFMELGVVRSALDIYERLQMWDDVVSCYTLLGQTEVAERILLRELDAAPDRPKLWCALGDLRRDPELWRKAWDVSGQRFARAMRSLGAHHFARDEFAEAVECYRRAVALNPLLENSWFVLGCAAMKIQDWSVAADAFIHVVSIDQNNGESWNNLATAYLRMGPEHRVRAMHALREAVKYLSDSWRVWSNLVHVGMWLGMFSSVVNALGRIIDLRVAKDGAACVDLDVVRSLIGRLVHGTAIQGLTGDDAARAEQRLAAQVESLLVNRIEARITSSPQLWRAMADFWFWRRDYRHCLDCYVKAYRCVSQHPQVAYAPHVFADAVEAALELVSSYENLGDKTQVVRAADAGDGHADKAAAAEVPVCADWRHQARMVLRGLIGRARESFDGTPGFARLTEALAELRQ</sequence>
<dbReference type="AlphaFoldDB" id="A0A9W8LED9"/>
<evidence type="ECO:0000256" key="1">
    <source>
        <dbReference type="ARBA" id="ARBA00022737"/>
    </source>
</evidence>
<dbReference type="PROSITE" id="PS50005">
    <property type="entry name" value="TPR"/>
    <property type="match status" value="1"/>
</dbReference>
<keyword evidence="1" id="KW-0677">Repeat</keyword>
<keyword evidence="2 3" id="KW-0802">TPR repeat</keyword>
<dbReference type="Gene3D" id="1.25.40.10">
    <property type="entry name" value="Tetratricopeptide repeat domain"/>
    <property type="match status" value="1"/>
</dbReference>
<accession>A0A9W8LED9</accession>
<feature type="compositionally biased region" description="Basic and acidic residues" evidence="4">
    <location>
        <begin position="325"/>
        <end position="340"/>
    </location>
</feature>
<dbReference type="InterPro" id="IPR011990">
    <property type="entry name" value="TPR-like_helical_dom_sf"/>
</dbReference>
<evidence type="ECO:0008006" key="7">
    <source>
        <dbReference type="Google" id="ProtNLM"/>
    </source>
</evidence>
<name>A0A9W8LED9_9FUNG</name>
<feature type="repeat" description="TPR" evidence="3">
    <location>
        <begin position="645"/>
        <end position="678"/>
    </location>
</feature>
<keyword evidence="6" id="KW-1185">Reference proteome</keyword>
<dbReference type="OrthoDB" id="1936594at2759"/>
<dbReference type="Proteomes" id="UP001140217">
    <property type="component" value="Unassembled WGS sequence"/>
</dbReference>
<evidence type="ECO:0000256" key="2">
    <source>
        <dbReference type="ARBA" id="ARBA00022803"/>
    </source>
</evidence>
<dbReference type="InterPro" id="IPR044244">
    <property type="entry name" value="TTC27/Emw1"/>
</dbReference>
<evidence type="ECO:0000313" key="6">
    <source>
        <dbReference type="Proteomes" id="UP001140217"/>
    </source>
</evidence>
<evidence type="ECO:0000313" key="5">
    <source>
        <dbReference type="EMBL" id="KAJ2776330.1"/>
    </source>
</evidence>